<feature type="domain" description="FAD-binding" evidence="1">
    <location>
        <begin position="119"/>
        <end position="281"/>
    </location>
</feature>
<dbReference type="PANTHER" id="PTHR42842">
    <property type="entry name" value="FAD/NAD(P)-BINDING OXIDOREDUCTASE"/>
    <property type="match status" value="1"/>
</dbReference>
<dbReference type="SUPFAM" id="SSF51905">
    <property type="entry name" value="FAD/NAD(P)-binding domain"/>
    <property type="match status" value="1"/>
</dbReference>
<dbReference type="PANTHER" id="PTHR42842:SF3">
    <property type="entry name" value="FAD_NAD(P)-BINDING OXIDOREDUCTASE FAMILY PROTEIN"/>
    <property type="match status" value="1"/>
</dbReference>
<dbReference type="PRINTS" id="PR00469">
    <property type="entry name" value="PNDRDTASEII"/>
</dbReference>
<reference evidence="3 4" key="1">
    <citation type="submission" date="2024-04" db="EMBL/GenBank/DDBJ databases">
        <title>Human intestinal bacterial collection.</title>
        <authorList>
            <person name="Pauvert C."/>
            <person name="Hitch T.C.A."/>
            <person name="Clavel T."/>
        </authorList>
    </citation>
    <scope>NUCLEOTIDE SEQUENCE [LARGE SCALE GENOMIC DNA]</scope>
    <source>
        <strain evidence="3 4">CLA-KB-H42</strain>
    </source>
</reference>
<dbReference type="InterPro" id="IPR049516">
    <property type="entry name" value="FAD-depend_C"/>
</dbReference>
<dbReference type="EMBL" id="JBBNOP010000012">
    <property type="protein sequence ID" value="MEQ3363841.1"/>
    <property type="molecule type" value="Genomic_DNA"/>
</dbReference>
<proteinExistence type="predicted"/>
<dbReference type="InterPro" id="IPR028348">
    <property type="entry name" value="FAD-binding_protein"/>
</dbReference>
<keyword evidence="4" id="KW-1185">Reference proteome</keyword>
<dbReference type="PIRSF" id="PIRSF038984">
    <property type="entry name" value="FAD_binding_protein"/>
    <property type="match status" value="1"/>
</dbReference>
<comment type="caution">
    <text evidence="3">The sequence shown here is derived from an EMBL/GenBank/DDBJ whole genome shotgun (WGS) entry which is preliminary data.</text>
</comment>
<organism evidence="3 4">
    <name type="scientific">Raoultibacter massiliensis</name>
    <dbReference type="NCBI Taxonomy" id="1852371"/>
    <lineage>
        <taxon>Bacteria</taxon>
        <taxon>Bacillati</taxon>
        <taxon>Actinomycetota</taxon>
        <taxon>Coriobacteriia</taxon>
        <taxon>Eggerthellales</taxon>
        <taxon>Eggerthellaceae</taxon>
        <taxon>Raoultibacter</taxon>
    </lineage>
</organism>
<evidence type="ECO:0000313" key="4">
    <source>
        <dbReference type="Proteomes" id="UP001487305"/>
    </source>
</evidence>
<dbReference type="Gene3D" id="3.50.50.60">
    <property type="entry name" value="FAD/NAD(P)-binding domain"/>
    <property type="match status" value="2"/>
</dbReference>
<gene>
    <name evidence="3" type="ORF">AAA083_12720</name>
</gene>
<protein>
    <submittedName>
        <fullName evidence="3">FAD-dependent protein</fullName>
    </submittedName>
</protein>
<dbReference type="Proteomes" id="UP001487305">
    <property type="component" value="Unassembled WGS sequence"/>
</dbReference>
<name>A0ABV1JFJ2_9ACTN</name>
<evidence type="ECO:0000259" key="2">
    <source>
        <dbReference type="Pfam" id="PF21688"/>
    </source>
</evidence>
<dbReference type="InterPro" id="IPR036188">
    <property type="entry name" value="FAD/NAD-bd_sf"/>
</dbReference>
<dbReference type="InterPro" id="IPR002938">
    <property type="entry name" value="FAD-bd"/>
</dbReference>
<sequence>MIEVSNLRVELDDFAAGADVDSALRAAASRALRISLDDVAEARLAKRSVDARRKSDVHFVCTVAVSLADEALEDRLVAKGAKRHAPYEPLAIPDLSQRAFVRLWSAQGFSVQTCGARPLVVGAGPAGLFAALYLARAGLRPLLIDRGPAVEDRVSAVAEFERTGVLDEEANIQFGEGGAGTFSDGKLTTNTKNPYTKHVLRWFVEAGAPEEILWQAKPHMGTDRLVSVVRSMREAIVEAGGSVRFKTRLERLVFSDGALSRADLIDGETGETEAVNVDRVVLACGHSARDTFSMLRDAGVAMERKPFSVGVRIEHAQKAIDRSQYGAFASHPALGAAEYKLAVHLPSGRGVYTFCMCPGGEVVCAASERDGVVVNGMSRYARDGANANSALLVGVDPSDFPGDDVLAGVEFQQRIERAAYRCAIEAGGSPYAAPASTVGDFLAGGRTAFAPSVSPTCARGVAWCNLRECLPGFVADAIAEALPLLDRKLHGFADPQAVLTGVETRSSSPVRIVRDSGFQASLAGSAAPAASAVSTAPPASATGLYPCGEGAGYAGGIMSAAVDGLRVAEALAAEAML</sequence>
<dbReference type="Gene3D" id="3.30.70.2700">
    <property type="match status" value="1"/>
</dbReference>
<feature type="domain" description="FAD-dependent protein C-terminal" evidence="2">
    <location>
        <begin position="306"/>
        <end position="506"/>
    </location>
</feature>
<dbReference type="RefSeq" id="WP_102375178.1">
    <property type="nucleotide sequence ID" value="NZ_JBBNOP010000012.1"/>
</dbReference>
<evidence type="ECO:0000259" key="1">
    <source>
        <dbReference type="Pfam" id="PF01494"/>
    </source>
</evidence>
<dbReference type="Pfam" id="PF01494">
    <property type="entry name" value="FAD_binding_3"/>
    <property type="match status" value="1"/>
</dbReference>
<evidence type="ECO:0000313" key="3">
    <source>
        <dbReference type="EMBL" id="MEQ3363841.1"/>
    </source>
</evidence>
<dbReference type="Pfam" id="PF21688">
    <property type="entry name" value="FAD-depend_C"/>
    <property type="match status" value="1"/>
</dbReference>
<accession>A0ABV1JFJ2</accession>